<dbReference type="GO" id="GO:0005737">
    <property type="term" value="C:cytoplasm"/>
    <property type="evidence" value="ECO:0007669"/>
    <property type="project" value="UniProtKB-SubCell"/>
</dbReference>
<dbReference type="InterPro" id="IPR019369">
    <property type="entry name" value="Efm5/EEF1AKMT1"/>
</dbReference>
<gene>
    <name evidence="5" type="primary">EFM5</name>
    <name evidence="7" type="ORF">WICPIJ_004693</name>
</gene>
<accession>A0A9P8Q4Y0</accession>
<dbReference type="AlphaFoldDB" id="A0A9P8Q4Y0"/>
<dbReference type="PANTHER" id="PTHR13200">
    <property type="entry name" value="EEF1A LYSINE METHYLTRANSFERASE 1"/>
    <property type="match status" value="1"/>
</dbReference>
<keyword evidence="2 5" id="KW-0963">Cytoplasm</keyword>
<dbReference type="GO" id="GO:0032259">
    <property type="term" value="P:methylation"/>
    <property type="evidence" value="ECO:0007669"/>
    <property type="project" value="UniProtKB-KW"/>
</dbReference>
<dbReference type="Pfam" id="PF10237">
    <property type="entry name" value="N6-adenineMlase"/>
    <property type="match status" value="1"/>
</dbReference>
<keyword evidence="6" id="KW-0175">Coiled coil</keyword>
<dbReference type="PANTHER" id="PTHR13200:SF0">
    <property type="entry name" value="EEF1A LYSINE METHYLTRANSFERASE 1"/>
    <property type="match status" value="1"/>
</dbReference>
<evidence type="ECO:0000256" key="5">
    <source>
        <dbReference type="HAMAP-Rule" id="MF_03187"/>
    </source>
</evidence>
<comment type="similarity">
    <text evidence="5">Belongs to the class I-like SAM-binding methyltransferase superfamily. EFM5 family.</text>
</comment>
<keyword evidence="8" id="KW-1185">Reference proteome</keyword>
<keyword evidence="4 5" id="KW-0808">Transferase</keyword>
<proteinExistence type="inferred from homology"/>
<dbReference type="GO" id="GO:0016279">
    <property type="term" value="F:protein-lysine N-methyltransferase activity"/>
    <property type="evidence" value="ECO:0007669"/>
    <property type="project" value="UniProtKB-UniRule"/>
</dbReference>
<name>A0A9P8Q4Y0_WICPI</name>
<evidence type="ECO:0000256" key="3">
    <source>
        <dbReference type="ARBA" id="ARBA00022603"/>
    </source>
</evidence>
<protein>
    <recommendedName>
        <fullName evidence="5">Protein-lysine N-methyltransferase EFM5</fullName>
        <ecNumber evidence="5">2.1.1.-</ecNumber>
    </recommendedName>
    <alternativeName>
        <fullName evidence="5">Elongation factor methyltransferase 5</fullName>
    </alternativeName>
</protein>
<evidence type="ECO:0000313" key="8">
    <source>
        <dbReference type="Proteomes" id="UP000774326"/>
    </source>
</evidence>
<evidence type="ECO:0000256" key="6">
    <source>
        <dbReference type="SAM" id="Coils"/>
    </source>
</evidence>
<keyword evidence="3 5" id="KW-0489">Methyltransferase</keyword>
<evidence type="ECO:0000256" key="4">
    <source>
        <dbReference type="ARBA" id="ARBA00022679"/>
    </source>
</evidence>
<sequence>MSDDEEITLAALLEFKNEAAARQEEFDRLQQEAEQRFDDVNNEEHDALIAEKGMDLFQEDWQLSQFWYSDKTADILADELLDGADEDTVVCIASAPSVYAAIKRKDQSKLPTKQIYLLEFDKRFAALARNKFGFYDYNNPLEFLPELKGKVNRLLIDPPFLEEECQRKSSETAHALLSADKESLTQSGVKKYRLMSCTGERMRDIIKKVYPDTQITDFYPEHANGLSNEFACYASFEGKSWKFQED</sequence>
<dbReference type="InterPro" id="IPR041370">
    <property type="entry name" value="Mlase_EEF1AKMT1/ZCCHC4"/>
</dbReference>
<dbReference type="EMBL" id="JAEUBG010002601">
    <property type="protein sequence ID" value="KAH3684347.1"/>
    <property type="molecule type" value="Genomic_DNA"/>
</dbReference>
<comment type="caution">
    <text evidence="7">The sequence shown here is derived from an EMBL/GenBank/DDBJ whole genome shotgun (WGS) entry which is preliminary data.</text>
</comment>
<evidence type="ECO:0000256" key="1">
    <source>
        <dbReference type="ARBA" id="ARBA00004496"/>
    </source>
</evidence>
<dbReference type="EC" id="2.1.1.-" evidence="5"/>
<dbReference type="HAMAP" id="MF_03187">
    <property type="entry name" value="Methyltr_EFM5"/>
    <property type="match status" value="1"/>
</dbReference>
<feature type="coiled-coil region" evidence="6">
    <location>
        <begin position="12"/>
        <end position="43"/>
    </location>
</feature>
<reference evidence="7" key="1">
    <citation type="journal article" date="2021" name="Open Biol.">
        <title>Shared evolutionary footprints suggest mitochondrial oxidative damage underlies multiple complex I losses in fungi.</title>
        <authorList>
            <person name="Schikora-Tamarit M.A."/>
            <person name="Marcet-Houben M."/>
            <person name="Nosek J."/>
            <person name="Gabaldon T."/>
        </authorList>
    </citation>
    <scope>NUCLEOTIDE SEQUENCE</scope>
    <source>
        <strain evidence="7">CBS2887</strain>
    </source>
</reference>
<comment type="function">
    <text evidence="5">S-adenosyl-L-methionine-dependent protein-lysine N-methyltransferase that trimethylates elongation factor 1-alpha at 'Lys-79'.</text>
</comment>
<dbReference type="Proteomes" id="UP000774326">
    <property type="component" value="Unassembled WGS sequence"/>
</dbReference>
<evidence type="ECO:0000313" key="7">
    <source>
        <dbReference type="EMBL" id="KAH3684347.1"/>
    </source>
</evidence>
<dbReference type="OrthoDB" id="206354at2759"/>
<reference evidence="7" key="2">
    <citation type="submission" date="2021-01" db="EMBL/GenBank/DDBJ databases">
        <authorList>
            <person name="Schikora-Tamarit M.A."/>
        </authorList>
    </citation>
    <scope>NUCLEOTIDE SEQUENCE</scope>
    <source>
        <strain evidence="7">CBS2887</strain>
    </source>
</reference>
<evidence type="ECO:0000256" key="2">
    <source>
        <dbReference type="ARBA" id="ARBA00022490"/>
    </source>
</evidence>
<comment type="subcellular location">
    <subcellularLocation>
        <location evidence="1 5">Cytoplasm</location>
    </subcellularLocation>
</comment>
<organism evidence="7 8">
    <name type="scientific">Wickerhamomyces pijperi</name>
    <name type="common">Yeast</name>
    <name type="synonym">Pichia pijperi</name>
    <dbReference type="NCBI Taxonomy" id="599730"/>
    <lineage>
        <taxon>Eukaryota</taxon>
        <taxon>Fungi</taxon>
        <taxon>Dikarya</taxon>
        <taxon>Ascomycota</taxon>
        <taxon>Saccharomycotina</taxon>
        <taxon>Saccharomycetes</taxon>
        <taxon>Phaffomycetales</taxon>
        <taxon>Wickerhamomycetaceae</taxon>
        <taxon>Wickerhamomyces</taxon>
    </lineage>
</organism>